<keyword evidence="1" id="KW-0812">Transmembrane</keyword>
<dbReference type="InterPro" id="IPR007421">
    <property type="entry name" value="Schlafen_AlbA_2_dom"/>
</dbReference>
<evidence type="ECO:0000313" key="3">
    <source>
        <dbReference type="EMBL" id="TKZ36208.1"/>
    </source>
</evidence>
<organism evidence="3 4">
    <name type="scientific">Brachyspira catarrhinii</name>
    <dbReference type="NCBI Taxonomy" id="2528966"/>
    <lineage>
        <taxon>Bacteria</taxon>
        <taxon>Pseudomonadati</taxon>
        <taxon>Spirochaetota</taxon>
        <taxon>Spirochaetia</taxon>
        <taxon>Brachyspirales</taxon>
        <taxon>Brachyspiraceae</taxon>
        <taxon>Brachyspira</taxon>
    </lineage>
</organism>
<keyword evidence="1" id="KW-1133">Transmembrane helix</keyword>
<dbReference type="Gene3D" id="3.30.950.30">
    <property type="entry name" value="Schlafen, AAA domain"/>
    <property type="match status" value="1"/>
</dbReference>
<dbReference type="Pfam" id="PF04326">
    <property type="entry name" value="SLFN_AlbA_2"/>
    <property type="match status" value="1"/>
</dbReference>
<proteinExistence type="predicted"/>
<dbReference type="GO" id="GO:0005524">
    <property type="term" value="F:ATP binding"/>
    <property type="evidence" value="ECO:0007669"/>
    <property type="project" value="UniProtKB-KW"/>
</dbReference>
<keyword evidence="3" id="KW-0067">ATP-binding</keyword>
<evidence type="ECO:0000256" key="1">
    <source>
        <dbReference type="SAM" id="Phobius"/>
    </source>
</evidence>
<dbReference type="InterPro" id="IPR038461">
    <property type="entry name" value="Schlafen_AlbA_2_dom_sf"/>
</dbReference>
<evidence type="ECO:0000259" key="2">
    <source>
        <dbReference type="Pfam" id="PF04326"/>
    </source>
</evidence>
<accession>A0ABY2TUC8</accession>
<evidence type="ECO:0000313" key="4">
    <source>
        <dbReference type="Proteomes" id="UP000310168"/>
    </source>
</evidence>
<feature type="transmembrane region" description="Helical" evidence="1">
    <location>
        <begin position="286"/>
        <end position="309"/>
    </location>
</feature>
<feature type="domain" description="Schlafen AlbA-2" evidence="2">
    <location>
        <begin position="330"/>
        <end position="471"/>
    </location>
</feature>
<feature type="transmembrane region" description="Helical" evidence="1">
    <location>
        <begin position="21"/>
        <end position="39"/>
    </location>
</feature>
<dbReference type="Proteomes" id="UP000310168">
    <property type="component" value="Unassembled WGS sequence"/>
</dbReference>
<dbReference type="EMBL" id="SJDU01000016">
    <property type="protein sequence ID" value="TKZ36208.1"/>
    <property type="molecule type" value="Genomic_DNA"/>
</dbReference>
<keyword evidence="4" id="KW-1185">Reference proteome</keyword>
<sequence>MKIVSGRFLSKSELRNKILRDVIIAILFIAILVLIYFQIRSPIPVKFLFKSLFQDVKNGVVEEYSKIYYPTYYFSMQMTPIFETIEQSPEVYRVLINNFFPKHNFIENAAMRFGNGYMSITKEGSGYRVIGNIATNNNESNKYQSIPFEQISIDSFYVRNNMPYIHLLYIASEDIAFEYNSLFNIDFEGIDINDIKDIYAYLVTGNSKITFPISEATTNENPSDYMEIANILTERFSETKEDILKISHNNKNYWGYKGSFTVANNTNQIGIIIPEKALIRRIQIPAVLIFILFIVIVIAVIIALAMHYIRIIEDLIANHIDIKKIIKEGESTMVEFKSTLRFDNYTEKVNKSLEETIMKSIAAFANAEGGRLFIGISDNGEINGLENDYSTLKQANKDFFELHLRTLIETYYGNSFSAESIRIDFVEEDEKDICIVYINKSNKPIYTKITNKQGTKEEKFYIRVGNSSREIANASEIIAYINKHFKKF</sequence>
<comment type="caution">
    <text evidence="3">The sequence shown here is derived from an EMBL/GenBank/DDBJ whole genome shotgun (WGS) entry which is preliminary data.</text>
</comment>
<name>A0ABY2TUC8_9SPIR</name>
<gene>
    <name evidence="3" type="ORF">EZH24_01270</name>
</gene>
<keyword evidence="3" id="KW-0547">Nucleotide-binding</keyword>
<protein>
    <submittedName>
        <fullName evidence="3">ATP-binding protein</fullName>
    </submittedName>
</protein>
<keyword evidence="1" id="KW-0472">Membrane</keyword>
<dbReference type="PANTHER" id="PTHR30595:SF6">
    <property type="entry name" value="SCHLAFEN ALBA-2 DOMAIN-CONTAINING PROTEIN"/>
    <property type="match status" value="1"/>
</dbReference>
<dbReference type="RefSeq" id="WP_137997324.1">
    <property type="nucleotide sequence ID" value="NZ_SJDU01000016.1"/>
</dbReference>
<dbReference type="PANTHER" id="PTHR30595">
    <property type="entry name" value="GLPR-RELATED TRANSCRIPTIONAL REPRESSOR"/>
    <property type="match status" value="1"/>
</dbReference>
<reference evidence="3 4" key="1">
    <citation type="journal article" date="2019" name="Anaerobe">
        <title>Brachyspira catarrhinii sp. nov., an anaerobic intestinal spirochaete isolated from vervet monkeys may have been misidentified as Brachyspira aalborgi in previous studies.</title>
        <authorList>
            <person name="Phillips N.D."/>
            <person name="La T."/>
            <person name="Hampson D.J."/>
        </authorList>
    </citation>
    <scope>NUCLEOTIDE SEQUENCE [LARGE SCALE GENOMIC DNA]</scope>
    <source>
        <strain evidence="3 4">Z12</strain>
    </source>
</reference>